<dbReference type="AlphaFoldDB" id="A0A1M5VYA8"/>
<feature type="transmembrane region" description="Helical" evidence="1">
    <location>
        <begin position="70"/>
        <end position="90"/>
    </location>
</feature>
<evidence type="ECO:0000313" key="2">
    <source>
        <dbReference type="EMBL" id="SHH80178.1"/>
    </source>
</evidence>
<dbReference type="STRING" id="996342.SAMN05443551_3148"/>
<evidence type="ECO:0000313" key="3">
    <source>
        <dbReference type="Proteomes" id="UP000184221"/>
    </source>
</evidence>
<reference evidence="2 3" key="1">
    <citation type="submission" date="2016-11" db="EMBL/GenBank/DDBJ databases">
        <authorList>
            <person name="Jaros S."/>
            <person name="Januszkiewicz K."/>
            <person name="Wedrychowicz H."/>
        </authorList>
    </citation>
    <scope>NUCLEOTIDE SEQUENCE [LARGE SCALE GENOMIC DNA]</scope>
    <source>
        <strain evidence="2 3">DSM 29431</strain>
    </source>
</reference>
<keyword evidence="3" id="KW-1185">Reference proteome</keyword>
<name>A0A1M5VYA8_9RHOB</name>
<evidence type="ECO:0000256" key="1">
    <source>
        <dbReference type="SAM" id="Phobius"/>
    </source>
</evidence>
<organism evidence="2 3">
    <name type="scientific">Marivita hallyeonensis</name>
    <dbReference type="NCBI Taxonomy" id="996342"/>
    <lineage>
        <taxon>Bacteria</taxon>
        <taxon>Pseudomonadati</taxon>
        <taxon>Pseudomonadota</taxon>
        <taxon>Alphaproteobacteria</taxon>
        <taxon>Rhodobacterales</taxon>
        <taxon>Roseobacteraceae</taxon>
        <taxon>Marivita</taxon>
    </lineage>
</organism>
<gene>
    <name evidence="2" type="ORF">SAMN05443551_3148</name>
</gene>
<accession>A0A1M5VYA8</accession>
<dbReference type="RefSeq" id="WP_072778936.1">
    <property type="nucleotide sequence ID" value="NZ_FQXC01000004.1"/>
</dbReference>
<evidence type="ECO:0008006" key="4">
    <source>
        <dbReference type="Google" id="ProtNLM"/>
    </source>
</evidence>
<proteinExistence type="predicted"/>
<sequence>MVDILNIIAAVLSIALGAFGFLAPRYTAGVLDLKTGDTTMGLSELRASAGGMFMAVGAACLWLSEPWAYAMLGFVYLGAGAGRALSLVLDKPPYPKAHLYFLFEAVFAAWLILANL</sequence>
<feature type="transmembrane region" description="Helical" evidence="1">
    <location>
        <begin position="97"/>
        <end position="114"/>
    </location>
</feature>
<dbReference type="OrthoDB" id="7859418at2"/>
<feature type="transmembrane region" description="Helical" evidence="1">
    <location>
        <begin position="45"/>
        <end position="64"/>
    </location>
</feature>
<dbReference type="EMBL" id="FQXC01000004">
    <property type="protein sequence ID" value="SHH80178.1"/>
    <property type="molecule type" value="Genomic_DNA"/>
</dbReference>
<dbReference type="Pfam" id="PF14248">
    <property type="entry name" value="DUF4345"/>
    <property type="match status" value="1"/>
</dbReference>
<keyword evidence="1" id="KW-0472">Membrane</keyword>
<keyword evidence="1" id="KW-1133">Transmembrane helix</keyword>
<keyword evidence="1" id="KW-0812">Transmembrane</keyword>
<feature type="transmembrane region" description="Helical" evidence="1">
    <location>
        <begin position="6"/>
        <end position="24"/>
    </location>
</feature>
<protein>
    <recommendedName>
        <fullName evidence="4">DUF4345 domain-containing protein</fullName>
    </recommendedName>
</protein>
<dbReference type="Proteomes" id="UP000184221">
    <property type="component" value="Unassembled WGS sequence"/>
</dbReference>
<dbReference type="InterPro" id="IPR025597">
    <property type="entry name" value="DUF4345"/>
</dbReference>